<dbReference type="InterPro" id="IPR036390">
    <property type="entry name" value="WH_DNA-bd_sf"/>
</dbReference>
<sequence length="116" mass="13025">MLATKTLSTKEQQYATVFAALGDKQRLSLVKQLTGGRPLSISQLTQGSNLTRQAITKHLKVLQNAGVVHRVHLGRESLFELNAEPFKDMKDYLAFVVEQWELALNRLKAFIENDSA</sequence>
<dbReference type="KEGG" id="lha:LHA_0194"/>
<dbReference type="STRING" id="449.LHA_0194"/>
<evidence type="ECO:0000259" key="1">
    <source>
        <dbReference type="PROSITE" id="PS50987"/>
    </source>
</evidence>
<dbReference type="Pfam" id="PF12840">
    <property type="entry name" value="HTH_20"/>
    <property type="match status" value="1"/>
</dbReference>
<evidence type="ECO:0000313" key="2">
    <source>
        <dbReference type="EMBL" id="CEK09308.1"/>
    </source>
</evidence>
<dbReference type="Proteomes" id="UP000032803">
    <property type="component" value="Chromosome I"/>
</dbReference>
<dbReference type="SMART" id="SM00418">
    <property type="entry name" value="HTH_ARSR"/>
    <property type="match status" value="1"/>
</dbReference>
<dbReference type="Gene3D" id="1.10.10.10">
    <property type="entry name" value="Winged helix-like DNA-binding domain superfamily/Winged helix DNA-binding domain"/>
    <property type="match status" value="1"/>
</dbReference>
<reference evidence="3" key="1">
    <citation type="submission" date="2014-09" db="EMBL/GenBank/DDBJ databases">
        <authorList>
            <person name="Gomez-Valero L."/>
        </authorList>
    </citation>
    <scope>NUCLEOTIDE SEQUENCE [LARGE SCALE GENOMIC DNA]</scope>
    <source>
        <strain evidence="3">ATCC35250</strain>
    </source>
</reference>
<dbReference type="InterPro" id="IPR001845">
    <property type="entry name" value="HTH_ArsR_DNA-bd_dom"/>
</dbReference>
<dbReference type="GO" id="GO:0003700">
    <property type="term" value="F:DNA-binding transcription factor activity"/>
    <property type="evidence" value="ECO:0007669"/>
    <property type="project" value="InterPro"/>
</dbReference>
<name>A0A0A8UKP9_LEGHA</name>
<dbReference type="SUPFAM" id="SSF46785">
    <property type="entry name" value="Winged helix' DNA-binding domain"/>
    <property type="match status" value="1"/>
</dbReference>
<evidence type="ECO:0000313" key="3">
    <source>
        <dbReference type="Proteomes" id="UP000032803"/>
    </source>
</evidence>
<dbReference type="OrthoDB" id="9796124at2"/>
<dbReference type="CDD" id="cd00090">
    <property type="entry name" value="HTH_ARSR"/>
    <property type="match status" value="1"/>
</dbReference>
<dbReference type="PRINTS" id="PR00778">
    <property type="entry name" value="HTHARSR"/>
</dbReference>
<dbReference type="PATRIC" id="fig|449.7.peg.899"/>
<dbReference type="InterPro" id="IPR036388">
    <property type="entry name" value="WH-like_DNA-bd_sf"/>
</dbReference>
<accession>A0A0A8UKP9</accession>
<protein>
    <submittedName>
        <fullName evidence="2">Transcriptional regulator, ArsR family</fullName>
    </submittedName>
</protein>
<keyword evidence="3" id="KW-1185">Reference proteome</keyword>
<dbReference type="PANTHER" id="PTHR38600">
    <property type="entry name" value="TRANSCRIPTIONAL REGULATORY PROTEIN"/>
    <property type="match status" value="1"/>
</dbReference>
<dbReference type="RefSeq" id="WP_045104865.1">
    <property type="nucleotide sequence ID" value="NZ_LN681225.1"/>
</dbReference>
<dbReference type="PROSITE" id="PS50987">
    <property type="entry name" value="HTH_ARSR_2"/>
    <property type="match status" value="1"/>
</dbReference>
<feature type="domain" description="HTH arsR-type" evidence="1">
    <location>
        <begin position="7"/>
        <end position="101"/>
    </location>
</feature>
<proteinExistence type="predicted"/>
<dbReference type="EMBL" id="LN681225">
    <property type="protein sequence ID" value="CEK09308.1"/>
    <property type="molecule type" value="Genomic_DNA"/>
</dbReference>
<dbReference type="HOGENOM" id="CLU_097806_0_3_6"/>
<dbReference type="InterPro" id="IPR011991">
    <property type="entry name" value="ArsR-like_HTH"/>
</dbReference>
<dbReference type="AlphaFoldDB" id="A0A0A8UKP9"/>
<dbReference type="PANTHER" id="PTHR38600:SF1">
    <property type="entry name" value="TRANSCRIPTIONAL REGULATORY PROTEIN"/>
    <property type="match status" value="1"/>
</dbReference>
<organism evidence="2 3">
    <name type="scientific">Legionella hackeliae</name>
    <dbReference type="NCBI Taxonomy" id="449"/>
    <lineage>
        <taxon>Bacteria</taxon>
        <taxon>Pseudomonadati</taxon>
        <taxon>Pseudomonadota</taxon>
        <taxon>Gammaproteobacteria</taxon>
        <taxon>Legionellales</taxon>
        <taxon>Legionellaceae</taxon>
        <taxon>Legionella</taxon>
    </lineage>
</organism>
<gene>
    <name evidence="2" type="ORF">LHA_0194</name>
</gene>
<dbReference type="NCBIfam" id="NF033788">
    <property type="entry name" value="HTH_metalloreg"/>
    <property type="match status" value="1"/>
</dbReference>